<dbReference type="Proteomes" id="UP000184310">
    <property type="component" value="Unassembled WGS sequence"/>
</dbReference>
<proteinExistence type="predicted"/>
<dbReference type="Pfam" id="PF02643">
    <property type="entry name" value="DUF192"/>
    <property type="match status" value="1"/>
</dbReference>
<gene>
    <name evidence="1" type="ORF">SAMN02745163_01118</name>
</gene>
<sequence length="113" mass="13127">MVKNLLYQSKVISEIFIADSFIKRFLGLMFRKNPHHEAILIKPCNSIHTFFMNFDIDVLFINENMEVIKKTDALKPGKVVFPQKKCKMIIEGRVGIFKDIKVGEKLEILSNIQ</sequence>
<protein>
    <recommendedName>
        <fullName evidence="3">DUF192 domain-containing protein</fullName>
    </recommendedName>
</protein>
<dbReference type="Gene3D" id="2.60.120.1140">
    <property type="entry name" value="Protein of unknown function DUF192"/>
    <property type="match status" value="1"/>
</dbReference>
<dbReference type="InterPro" id="IPR038695">
    <property type="entry name" value="Saro_0823-like_sf"/>
</dbReference>
<name>A0A1M6FEU2_9CLOT</name>
<reference evidence="1 2" key="1">
    <citation type="submission" date="2016-11" db="EMBL/GenBank/DDBJ databases">
        <authorList>
            <person name="Jaros S."/>
            <person name="Januszkiewicz K."/>
            <person name="Wedrychowicz H."/>
        </authorList>
    </citation>
    <scope>NUCLEOTIDE SEQUENCE [LARGE SCALE GENOMIC DNA]</scope>
    <source>
        <strain evidence="1 2">DSM 21758</strain>
    </source>
</reference>
<dbReference type="AlphaFoldDB" id="A0A1M6FEU2"/>
<dbReference type="EMBL" id="FQZB01000005">
    <property type="protein sequence ID" value="SHI96185.1"/>
    <property type="molecule type" value="Genomic_DNA"/>
</dbReference>
<organism evidence="1 2">
    <name type="scientific">Clostridium cavendishii DSM 21758</name>
    <dbReference type="NCBI Taxonomy" id="1121302"/>
    <lineage>
        <taxon>Bacteria</taxon>
        <taxon>Bacillati</taxon>
        <taxon>Bacillota</taxon>
        <taxon>Clostridia</taxon>
        <taxon>Eubacteriales</taxon>
        <taxon>Clostridiaceae</taxon>
        <taxon>Clostridium</taxon>
    </lineage>
</organism>
<dbReference type="InterPro" id="IPR003795">
    <property type="entry name" value="DUF192"/>
</dbReference>
<dbReference type="STRING" id="1121302.SAMN02745163_01118"/>
<evidence type="ECO:0000313" key="1">
    <source>
        <dbReference type="EMBL" id="SHI96185.1"/>
    </source>
</evidence>
<accession>A0A1M6FEU2</accession>
<evidence type="ECO:0008006" key="3">
    <source>
        <dbReference type="Google" id="ProtNLM"/>
    </source>
</evidence>
<dbReference type="RefSeq" id="WP_072985677.1">
    <property type="nucleotide sequence ID" value="NZ_FQZB01000005.1"/>
</dbReference>
<evidence type="ECO:0000313" key="2">
    <source>
        <dbReference type="Proteomes" id="UP000184310"/>
    </source>
</evidence>
<keyword evidence="2" id="KW-1185">Reference proteome</keyword>